<feature type="compositionally biased region" description="Low complexity" evidence="4">
    <location>
        <begin position="109"/>
        <end position="129"/>
    </location>
</feature>
<evidence type="ECO:0000313" key="6">
    <source>
        <dbReference type="EMBL" id="KAG0149976.1"/>
    </source>
</evidence>
<dbReference type="Proteomes" id="UP000886653">
    <property type="component" value="Unassembled WGS sequence"/>
</dbReference>
<dbReference type="Gene3D" id="2.130.10.10">
    <property type="entry name" value="YVTN repeat-like/Quinoprotein amine dehydrogenase"/>
    <property type="match status" value="2"/>
</dbReference>
<evidence type="ECO:0000256" key="4">
    <source>
        <dbReference type="SAM" id="MobiDB-lite"/>
    </source>
</evidence>
<feature type="domain" description="Transcription factor spt8 beta-propeller" evidence="5">
    <location>
        <begin position="160"/>
        <end position="395"/>
    </location>
</feature>
<evidence type="ECO:0000256" key="1">
    <source>
        <dbReference type="ARBA" id="ARBA00022574"/>
    </source>
</evidence>
<dbReference type="Pfam" id="PF23798">
    <property type="entry name" value="Beta-prop_SPT8"/>
    <property type="match status" value="2"/>
</dbReference>
<keyword evidence="2" id="KW-0677">Repeat</keyword>
<gene>
    <name evidence="6" type="ORF">CROQUDRAFT_668868</name>
</gene>
<feature type="region of interest" description="Disordered" evidence="4">
    <location>
        <begin position="408"/>
        <end position="548"/>
    </location>
</feature>
<feature type="region of interest" description="Disordered" evidence="4">
    <location>
        <begin position="246"/>
        <end position="266"/>
    </location>
</feature>
<keyword evidence="1 3" id="KW-0853">WD repeat</keyword>
<accession>A0A9P6TEV8</accession>
<dbReference type="SMART" id="SM00320">
    <property type="entry name" value="WD40"/>
    <property type="match status" value="6"/>
</dbReference>
<dbReference type="OrthoDB" id="10260946at2759"/>
<sequence length="748" mass="80278">MFSGDEDDQDSNEHQPDHDGEPNEQSPSVSSAGSSSDDQNSSGDENSELDPDEDKNEANESEDDNDNEDQEDDSSEDGLPMTIDNQAPPKPDESVHTQSDSAEASHVRSSPQAVHQSSSASHSLESSLAHPPPTSYNARVACRRQIVTAPRKFLKPPLIDPLVSIPHGCPVHALALPPCGSHLFSGGQDGFIRRIAIYESVTGSTAENLTMRQGGHVSLIEKEGDKTTIFLTGYWENEDDERAVQPVHKRSDPSNSKHATRWGPKSVGNASKVSPVYSLAVHSEELWGLSGTESGKINLFTIRHDEGQIRHVFKATDLPHGPLSVSSEISGHKIGSVVSALELNHEQNIVFSGGWDGNVLGWDLNTGQVVNRFIAHASQISTVALRPDFSSSIYDSKSMDEDFAGRASPKLEEPYHPSEQASEPEAVEQPAQSSPSKPSPEAPEELPASSPEKPMMLDDDDDSTDPDGSLFGGSGSEAGGSTGYAFQASTPAPGPEPIVSHSRTPTAEYDGLSLPRTRTVTETSDFSNGLTLPTAAPKPSTLPTPGPALPLPAPKLPPTKLAQVPSVLDPSLPLLNNDVLLTSGIDGQVYLWDRRIEPVNGRGLVRKLDLPKHTSPWTASATWSLDGRSVFVGRRQNAVDVYDLRFDTTVQRTIRLPPSSGPVTCVKMWPDGNGLVCASFDNVRLWNLKAEADGAKIPFRIIPGNSSGVVSSMSVTPSGRFLVTASGDRGWENTSNECVVIHEVKAMV</sequence>
<organism evidence="6 7">
    <name type="scientific">Cronartium quercuum f. sp. fusiforme G11</name>
    <dbReference type="NCBI Taxonomy" id="708437"/>
    <lineage>
        <taxon>Eukaryota</taxon>
        <taxon>Fungi</taxon>
        <taxon>Dikarya</taxon>
        <taxon>Basidiomycota</taxon>
        <taxon>Pucciniomycotina</taxon>
        <taxon>Pucciniomycetes</taxon>
        <taxon>Pucciniales</taxon>
        <taxon>Coleosporiaceae</taxon>
        <taxon>Cronartium</taxon>
    </lineage>
</organism>
<dbReference type="PANTHER" id="PTHR19848">
    <property type="entry name" value="WD40 REPEAT PROTEIN"/>
    <property type="match status" value="1"/>
</dbReference>
<dbReference type="InterPro" id="IPR057544">
    <property type="entry name" value="Beta-prop_SPT8"/>
</dbReference>
<dbReference type="PROSITE" id="PS50082">
    <property type="entry name" value="WD_REPEATS_2"/>
    <property type="match status" value="1"/>
</dbReference>
<feature type="compositionally biased region" description="Acidic residues" evidence="4">
    <location>
        <begin position="1"/>
        <end position="10"/>
    </location>
</feature>
<evidence type="ECO:0000256" key="2">
    <source>
        <dbReference type="ARBA" id="ARBA00022737"/>
    </source>
</evidence>
<feature type="region of interest" description="Disordered" evidence="4">
    <location>
        <begin position="1"/>
        <end position="136"/>
    </location>
</feature>
<dbReference type="EMBL" id="MU167223">
    <property type="protein sequence ID" value="KAG0149976.1"/>
    <property type="molecule type" value="Genomic_DNA"/>
</dbReference>
<evidence type="ECO:0000256" key="3">
    <source>
        <dbReference type="PROSITE-ProRule" id="PRU00221"/>
    </source>
</evidence>
<dbReference type="InterPro" id="IPR001680">
    <property type="entry name" value="WD40_rpt"/>
</dbReference>
<name>A0A9P6TEV8_9BASI</name>
<feature type="compositionally biased region" description="Polar residues" evidence="4">
    <location>
        <begin position="516"/>
        <end position="531"/>
    </location>
</feature>
<feature type="compositionally biased region" description="Low complexity" evidence="4">
    <location>
        <begin position="24"/>
        <end position="44"/>
    </location>
</feature>
<reference evidence="6" key="1">
    <citation type="submission" date="2013-11" db="EMBL/GenBank/DDBJ databases">
        <title>Genome sequence of the fusiform rust pathogen reveals effectors for host alternation and coevolution with pine.</title>
        <authorList>
            <consortium name="DOE Joint Genome Institute"/>
            <person name="Smith K."/>
            <person name="Pendleton A."/>
            <person name="Kubisiak T."/>
            <person name="Anderson C."/>
            <person name="Salamov A."/>
            <person name="Aerts A."/>
            <person name="Riley R."/>
            <person name="Clum A."/>
            <person name="Lindquist E."/>
            <person name="Ence D."/>
            <person name="Campbell M."/>
            <person name="Kronenberg Z."/>
            <person name="Feau N."/>
            <person name="Dhillon B."/>
            <person name="Hamelin R."/>
            <person name="Burleigh J."/>
            <person name="Smith J."/>
            <person name="Yandell M."/>
            <person name="Nelson C."/>
            <person name="Grigoriev I."/>
            <person name="Davis J."/>
        </authorList>
    </citation>
    <scope>NUCLEOTIDE SEQUENCE</scope>
    <source>
        <strain evidence="6">G11</strain>
    </source>
</reference>
<evidence type="ECO:0000313" key="7">
    <source>
        <dbReference type="Proteomes" id="UP000886653"/>
    </source>
</evidence>
<feature type="compositionally biased region" description="Gly residues" evidence="4">
    <location>
        <begin position="470"/>
        <end position="482"/>
    </location>
</feature>
<comment type="caution">
    <text evidence="6">The sequence shown here is derived from an EMBL/GenBank/DDBJ whole genome shotgun (WGS) entry which is preliminary data.</text>
</comment>
<feature type="compositionally biased region" description="Low complexity" evidence="4">
    <location>
        <begin position="445"/>
        <end position="454"/>
    </location>
</feature>
<dbReference type="AlphaFoldDB" id="A0A9P6TEV8"/>
<keyword evidence="7" id="KW-1185">Reference proteome</keyword>
<feature type="repeat" description="WD" evidence="3">
    <location>
        <begin position="338"/>
        <end position="372"/>
    </location>
</feature>
<dbReference type="SUPFAM" id="SSF50978">
    <property type="entry name" value="WD40 repeat-like"/>
    <property type="match status" value="1"/>
</dbReference>
<dbReference type="PANTHER" id="PTHR19848:SF8">
    <property type="entry name" value="F-BOX AND WD REPEAT DOMAIN CONTAINING 7"/>
    <property type="match status" value="1"/>
</dbReference>
<protein>
    <recommendedName>
        <fullName evidence="5">Transcription factor spt8 beta-propeller domain-containing protein</fullName>
    </recommendedName>
</protein>
<feature type="domain" description="Transcription factor spt8 beta-propeller" evidence="5">
    <location>
        <begin position="575"/>
        <end position="744"/>
    </location>
</feature>
<proteinExistence type="predicted"/>
<feature type="compositionally biased region" description="Basic and acidic residues" evidence="4">
    <location>
        <begin position="11"/>
        <end position="21"/>
    </location>
</feature>
<dbReference type="InterPro" id="IPR036322">
    <property type="entry name" value="WD40_repeat_dom_sf"/>
</dbReference>
<evidence type="ECO:0000259" key="5">
    <source>
        <dbReference type="Pfam" id="PF23798"/>
    </source>
</evidence>
<dbReference type="InterPro" id="IPR015943">
    <property type="entry name" value="WD40/YVTN_repeat-like_dom_sf"/>
</dbReference>
<feature type="compositionally biased region" description="Acidic residues" evidence="4">
    <location>
        <begin position="45"/>
        <end position="76"/>
    </location>
</feature>